<keyword evidence="2" id="KW-1185">Reference proteome</keyword>
<dbReference type="Proteomes" id="UP000567795">
    <property type="component" value="Unassembled WGS sequence"/>
</dbReference>
<name>A0A852ZUJ2_9ACTN</name>
<organism evidence="1 2">
    <name type="scientific">Allostreptomyces psammosilenae</name>
    <dbReference type="NCBI Taxonomy" id="1892865"/>
    <lineage>
        <taxon>Bacteria</taxon>
        <taxon>Bacillati</taxon>
        <taxon>Actinomycetota</taxon>
        <taxon>Actinomycetes</taxon>
        <taxon>Kitasatosporales</taxon>
        <taxon>Streptomycetaceae</taxon>
        <taxon>Allostreptomyces</taxon>
    </lineage>
</organism>
<protein>
    <submittedName>
        <fullName evidence="1">Uncharacterized protein</fullName>
    </submittedName>
</protein>
<evidence type="ECO:0000313" key="1">
    <source>
        <dbReference type="EMBL" id="NYI06063.1"/>
    </source>
</evidence>
<proteinExistence type="predicted"/>
<comment type="caution">
    <text evidence="1">The sequence shown here is derived from an EMBL/GenBank/DDBJ whole genome shotgun (WGS) entry which is preliminary data.</text>
</comment>
<accession>A0A852ZUJ2</accession>
<gene>
    <name evidence="1" type="ORF">FHU37_003006</name>
</gene>
<sequence>MMKESYLVKFIDGSEETVVASKLIYEESGILFTGRLHSQQPNGFVAFVPYSALRMVRHDPKK</sequence>
<reference evidence="1 2" key="1">
    <citation type="submission" date="2020-07" db="EMBL/GenBank/DDBJ databases">
        <title>Sequencing the genomes of 1000 actinobacteria strains.</title>
        <authorList>
            <person name="Klenk H.-P."/>
        </authorList>
    </citation>
    <scope>NUCLEOTIDE SEQUENCE [LARGE SCALE GENOMIC DNA]</scope>
    <source>
        <strain evidence="1 2">DSM 42178</strain>
    </source>
</reference>
<evidence type="ECO:0000313" key="2">
    <source>
        <dbReference type="Proteomes" id="UP000567795"/>
    </source>
</evidence>
<dbReference type="AlphaFoldDB" id="A0A852ZUJ2"/>
<dbReference type="EMBL" id="JACBZD010000001">
    <property type="protein sequence ID" value="NYI06063.1"/>
    <property type="molecule type" value="Genomic_DNA"/>
</dbReference>
<dbReference type="RefSeq" id="WP_179814697.1">
    <property type="nucleotide sequence ID" value="NZ_JACBZD010000001.1"/>
</dbReference>